<dbReference type="SUPFAM" id="SSF54975">
    <property type="entry name" value="Acylphosphatase/BLUF domain-like"/>
    <property type="match status" value="1"/>
</dbReference>
<dbReference type="AlphaFoldDB" id="A0A7W9BBF1"/>
<organism evidence="2 3">
    <name type="scientific">Sphingomonas aerophila</name>
    <dbReference type="NCBI Taxonomy" id="1344948"/>
    <lineage>
        <taxon>Bacteria</taxon>
        <taxon>Pseudomonadati</taxon>
        <taxon>Pseudomonadota</taxon>
        <taxon>Alphaproteobacteria</taxon>
        <taxon>Sphingomonadales</taxon>
        <taxon>Sphingomonadaceae</taxon>
        <taxon>Sphingomonas</taxon>
    </lineage>
</organism>
<dbReference type="RefSeq" id="WP_184055168.1">
    <property type="nucleotide sequence ID" value="NZ_JACIJK010000002.1"/>
</dbReference>
<name>A0A7W9BBF1_9SPHN</name>
<protein>
    <recommendedName>
        <fullName evidence="1">BLUF domain-containing protein</fullName>
    </recommendedName>
</protein>
<dbReference type="EMBL" id="JACIJK010000002">
    <property type="protein sequence ID" value="MBB5714144.1"/>
    <property type="molecule type" value="Genomic_DNA"/>
</dbReference>
<evidence type="ECO:0000313" key="3">
    <source>
        <dbReference type="Proteomes" id="UP000546200"/>
    </source>
</evidence>
<dbReference type="Proteomes" id="UP000546200">
    <property type="component" value="Unassembled WGS sequence"/>
</dbReference>
<dbReference type="Pfam" id="PF04940">
    <property type="entry name" value="BLUF"/>
    <property type="match status" value="1"/>
</dbReference>
<dbReference type="InterPro" id="IPR036046">
    <property type="entry name" value="Acylphosphatase-like_dom_sf"/>
</dbReference>
<evidence type="ECO:0000313" key="2">
    <source>
        <dbReference type="EMBL" id="MBB5714144.1"/>
    </source>
</evidence>
<reference evidence="2 3" key="1">
    <citation type="submission" date="2020-08" db="EMBL/GenBank/DDBJ databases">
        <title>Genomic Encyclopedia of Type Strains, Phase IV (KMG-IV): sequencing the most valuable type-strain genomes for metagenomic binning, comparative biology and taxonomic classification.</title>
        <authorList>
            <person name="Goeker M."/>
        </authorList>
    </citation>
    <scope>NUCLEOTIDE SEQUENCE [LARGE SCALE GENOMIC DNA]</scope>
    <source>
        <strain evidence="2 3">DSM 100044</strain>
    </source>
</reference>
<evidence type="ECO:0000259" key="1">
    <source>
        <dbReference type="PROSITE" id="PS50925"/>
    </source>
</evidence>
<dbReference type="GO" id="GO:0009882">
    <property type="term" value="F:blue light photoreceptor activity"/>
    <property type="evidence" value="ECO:0007669"/>
    <property type="project" value="InterPro"/>
</dbReference>
<gene>
    <name evidence="2" type="ORF">FHS94_000967</name>
</gene>
<keyword evidence="3" id="KW-1185">Reference proteome</keyword>
<comment type="caution">
    <text evidence="2">The sequence shown here is derived from an EMBL/GenBank/DDBJ whole genome shotgun (WGS) entry which is preliminary data.</text>
</comment>
<proteinExistence type="predicted"/>
<accession>A0A7W9BBF1</accession>
<dbReference type="SMART" id="SM01034">
    <property type="entry name" value="BLUF"/>
    <property type="match status" value="1"/>
</dbReference>
<dbReference type="Gene3D" id="3.30.70.100">
    <property type="match status" value="1"/>
</dbReference>
<dbReference type="InterPro" id="IPR007024">
    <property type="entry name" value="BLUF_domain"/>
</dbReference>
<dbReference type="PROSITE" id="PS50925">
    <property type="entry name" value="BLUF"/>
    <property type="match status" value="1"/>
</dbReference>
<feature type="domain" description="BLUF" evidence="1">
    <location>
        <begin position="5"/>
        <end position="100"/>
    </location>
</feature>
<dbReference type="GO" id="GO:0071949">
    <property type="term" value="F:FAD binding"/>
    <property type="evidence" value="ECO:0007669"/>
    <property type="project" value="InterPro"/>
</dbReference>
<sequence length="147" mass="16133">MSASIYRLVYYSRNHVALDEVAFAAEVDDILAKSRANNVRDGITGALMFNAGCFAQVLEGPLDVVEAAFERIQQDERHGEVSLLTLEPIERRSFPNWAMGFVGMSDETASRFAGVAAASGFDPAHFDGNDLHTILRNLALEEERQAA</sequence>